<feature type="domain" description="Mannosylglycerate hydrolase MGH1-like glycoside hydrolase" evidence="1">
    <location>
        <begin position="271"/>
        <end position="493"/>
    </location>
</feature>
<evidence type="ECO:0000313" key="3">
    <source>
        <dbReference type="Proteomes" id="UP000483362"/>
    </source>
</evidence>
<dbReference type="InterPro" id="IPR054491">
    <property type="entry name" value="MGH1-like_GH"/>
</dbReference>
<gene>
    <name evidence="2" type="ORF">FYJ29_06885</name>
</gene>
<dbReference type="InterPro" id="IPR008928">
    <property type="entry name" value="6-hairpin_glycosidase_sf"/>
</dbReference>
<name>A0A6L5XAM5_9BACT</name>
<dbReference type="SUPFAM" id="SSF48208">
    <property type="entry name" value="Six-hairpin glycosidases"/>
    <property type="match status" value="1"/>
</dbReference>
<reference evidence="2 3" key="1">
    <citation type="submission" date="2019-08" db="EMBL/GenBank/DDBJ databases">
        <title>In-depth cultivation of the pig gut microbiome towards novel bacterial diversity and tailored functional studies.</title>
        <authorList>
            <person name="Wylensek D."/>
            <person name="Hitch T.C.A."/>
            <person name="Clavel T."/>
        </authorList>
    </citation>
    <scope>NUCLEOTIDE SEQUENCE [LARGE SCALE GENOMIC DNA]</scope>
    <source>
        <strain evidence="2 3">Oil-RF-744-WCA-WT-10</strain>
    </source>
</reference>
<dbReference type="Pfam" id="PF22422">
    <property type="entry name" value="MGH1-like_GH"/>
    <property type="match status" value="1"/>
</dbReference>
<dbReference type="Proteomes" id="UP000483362">
    <property type="component" value="Unassembled WGS sequence"/>
</dbReference>
<dbReference type="AlphaFoldDB" id="A0A6L5XAM5"/>
<comment type="caution">
    <text evidence="2">The sequence shown here is derived from an EMBL/GenBank/DDBJ whole genome shotgun (WGS) entry which is preliminary data.</text>
</comment>
<dbReference type="GO" id="GO:0005975">
    <property type="term" value="P:carbohydrate metabolic process"/>
    <property type="evidence" value="ECO:0007669"/>
    <property type="project" value="InterPro"/>
</dbReference>
<dbReference type="Gene3D" id="1.50.10.10">
    <property type="match status" value="1"/>
</dbReference>
<dbReference type="Gene3D" id="2.60.120.260">
    <property type="entry name" value="Galactose-binding domain-like"/>
    <property type="match status" value="1"/>
</dbReference>
<protein>
    <recommendedName>
        <fullName evidence="1">Mannosylglycerate hydrolase MGH1-like glycoside hydrolase domain-containing protein</fullName>
    </recommendedName>
</protein>
<dbReference type="EMBL" id="VULT01000009">
    <property type="protein sequence ID" value="MSS17479.1"/>
    <property type="molecule type" value="Genomic_DNA"/>
</dbReference>
<dbReference type="PROSITE" id="PS51257">
    <property type="entry name" value="PROKAR_LIPOPROTEIN"/>
    <property type="match status" value="1"/>
</dbReference>
<dbReference type="InterPro" id="IPR012341">
    <property type="entry name" value="6hp_glycosidase-like_sf"/>
</dbReference>
<evidence type="ECO:0000259" key="1">
    <source>
        <dbReference type="Pfam" id="PF22422"/>
    </source>
</evidence>
<accession>A0A6L5XAM5</accession>
<keyword evidence="3" id="KW-1185">Reference proteome</keyword>
<dbReference type="RefSeq" id="WP_154328679.1">
    <property type="nucleotide sequence ID" value="NZ_CP045696.1"/>
</dbReference>
<proteinExistence type="predicted"/>
<sequence length="865" mass="95127">MKLSCIASILLTVSALLLSCDRDRMSNDVISQNDIFTVTGDSVVEGPWSAIAISPTCIKSSYSPPDSSDNLGVVKFRLAINGHDNEMAPCYYHYATTGSDTTAVTVGVPDTVPATSQLKAPMVKDHDWVVRVDMRPVVQSLDKKGYYVTATGDTVYADEFKGVWIAGNVSPLSWDFFTLSHKEQLRLHPTATAGIYEIKLHMQPSSTPVTYNHVWKVDRPDPDYAVINTGVTMVDALYNMSIYDIERKRHGNGHNGYLEKVPYGANPSYSIILSLAYLDPEGSMRTLRAMVGDDGSLSHLQGPDDLYPIVANDLSWAVSAWEIYAVTGSKKWLRYAYGVIRKTVDQDYDMNCDMQSGLVHGGLRQGSNQSQSYPAWMEPKDVYETQSLTVNLLYERAFEILSDMGDELNDENSYGEKALTLKENINETLWNERHGYYSQYLYMSAYPVQSPGIDNLGQSLSVLWNVADDDRAVNLVKKTPIANYGVPIVSPRYDNGEAVNLSQTVSPVVQAFWNLAAAKTGNQHMLRRGLGALYRAAALFGANRVAWDAYSGKALDSTDGDLGAAAANAAMVYRVYAGMTFLPGGIEFNPTIPSFMKGIKHIYGFKYRNATLDITISGTGNDIDNISIDNQVGHDNFFSGQLSGHHTIHIKMRNSTPVAQEVTLGDQNFTLPATPVVKWLKDSTRILNYNSNLDYRMVVNGQLLYTVNDSMTLRHTTAGTRFTVSAIAGVGRYALSYLSKPYMKVSSSLQLPLGANAVTPMGAKTHSSARLTVTVPVGGDYLIDLRYANGNAATAGSCPVYMLYANTHAQGALVMPPRGNGEWMNKGWSNMITAELLKGDNHIELKRLDSNGSTALVYFVRIIKK</sequence>
<organism evidence="2 3">
    <name type="scientific">Sodaliphilus pleomorphus</name>
    <dbReference type="NCBI Taxonomy" id="2606626"/>
    <lineage>
        <taxon>Bacteria</taxon>
        <taxon>Pseudomonadati</taxon>
        <taxon>Bacteroidota</taxon>
        <taxon>Bacteroidia</taxon>
        <taxon>Bacteroidales</taxon>
        <taxon>Muribaculaceae</taxon>
        <taxon>Sodaliphilus</taxon>
    </lineage>
</organism>
<evidence type="ECO:0000313" key="2">
    <source>
        <dbReference type="EMBL" id="MSS17479.1"/>
    </source>
</evidence>